<reference evidence="1 2" key="2">
    <citation type="submission" date="2020-07" db="EMBL/GenBank/DDBJ databases">
        <title>Genome assembly of wild tea tree DASZ reveals pedigree and selection history of tea varieties.</title>
        <authorList>
            <person name="Zhang W."/>
        </authorList>
    </citation>
    <scope>NUCLEOTIDE SEQUENCE [LARGE SCALE GENOMIC DNA]</scope>
    <source>
        <strain evidence="2">cv. G240</strain>
        <tissue evidence="1">Leaf</tissue>
    </source>
</reference>
<accession>A0A7J7HF42</accession>
<evidence type="ECO:0000313" key="1">
    <source>
        <dbReference type="EMBL" id="KAF5951309.1"/>
    </source>
</evidence>
<dbReference type="AlphaFoldDB" id="A0A7J7HF42"/>
<dbReference type="Proteomes" id="UP000593564">
    <property type="component" value="Unassembled WGS sequence"/>
</dbReference>
<name>A0A7J7HF42_CAMSI</name>
<proteinExistence type="predicted"/>
<evidence type="ECO:0000313" key="2">
    <source>
        <dbReference type="Proteomes" id="UP000593564"/>
    </source>
</evidence>
<organism evidence="1 2">
    <name type="scientific">Camellia sinensis</name>
    <name type="common">Tea plant</name>
    <name type="synonym">Thea sinensis</name>
    <dbReference type="NCBI Taxonomy" id="4442"/>
    <lineage>
        <taxon>Eukaryota</taxon>
        <taxon>Viridiplantae</taxon>
        <taxon>Streptophyta</taxon>
        <taxon>Embryophyta</taxon>
        <taxon>Tracheophyta</taxon>
        <taxon>Spermatophyta</taxon>
        <taxon>Magnoliopsida</taxon>
        <taxon>eudicotyledons</taxon>
        <taxon>Gunneridae</taxon>
        <taxon>Pentapetalae</taxon>
        <taxon>asterids</taxon>
        <taxon>Ericales</taxon>
        <taxon>Theaceae</taxon>
        <taxon>Camellia</taxon>
    </lineage>
</organism>
<reference evidence="2" key="1">
    <citation type="journal article" date="2020" name="Nat. Commun.">
        <title>Genome assembly of wild tea tree DASZ reveals pedigree and selection history of tea varieties.</title>
        <authorList>
            <person name="Zhang W."/>
            <person name="Zhang Y."/>
            <person name="Qiu H."/>
            <person name="Guo Y."/>
            <person name="Wan H."/>
            <person name="Zhang X."/>
            <person name="Scossa F."/>
            <person name="Alseekh S."/>
            <person name="Zhang Q."/>
            <person name="Wang P."/>
            <person name="Xu L."/>
            <person name="Schmidt M.H."/>
            <person name="Jia X."/>
            <person name="Li D."/>
            <person name="Zhu A."/>
            <person name="Guo F."/>
            <person name="Chen W."/>
            <person name="Ni D."/>
            <person name="Usadel B."/>
            <person name="Fernie A.R."/>
            <person name="Wen W."/>
        </authorList>
    </citation>
    <scope>NUCLEOTIDE SEQUENCE [LARGE SCALE GENOMIC DNA]</scope>
    <source>
        <strain evidence="2">cv. G240</strain>
    </source>
</reference>
<keyword evidence="2" id="KW-1185">Reference proteome</keyword>
<comment type="caution">
    <text evidence="1">The sequence shown here is derived from an EMBL/GenBank/DDBJ whole genome shotgun (WGS) entry which is preliminary data.</text>
</comment>
<dbReference type="EMBL" id="JACBKZ010000004">
    <property type="protein sequence ID" value="KAF5951309.1"/>
    <property type="molecule type" value="Genomic_DNA"/>
</dbReference>
<gene>
    <name evidence="1" type="ORF">HYC85_009253</name>
</gene>
<sequence>MVIMVKARECHNTWNCKGEDRCRDDCKKQFNGEGQCDDFTAPLMHLDVSKNLPKEFWSDFTSVFKMLELKKYHLTDGLEQTIAPLGKVSHRKGSGTSSARVFGLSHWTLRPT</sequence>
<protein>
    <submittedName>
        <fullName evidence="1">Uncharacterized protein</fullName>
    </submittedName>
</protein>